<dbReference type="GO" id="GO:0003743">
    <property type="term" value="F:translation initiation factor activity"/>
    <property type="evidence" value="ECO:0007669"/>
    <property type="project" value="InterPro"/>
</dbReference>
<dbReference type="PROSITE" id="PS50296">
    <property type="entry name" value="SUI1"/>
    <property type="match status" value="1"/>
</dbReference>
<dbReference type="Gene3D" id="1.10.245.10">
    <property type="entry name" value="SWIB/MDM2 domain"/>
    <property type="match status" value="1"/>
</dbReference>
<dbReference type="InterPro" id="IPR058886">
    <property type="entry name" value="SWIB_eIF2D"/>
</dbReference>
<gene>
    <name evidence="5" type="ORF">IWW36_000252</name>
</gene>
<dbReference type="InterPro" id="IPR057429">
    <property type="entry name" value="WH_eIF2D"/>
</dbReference>
<dbReference type="InterPro" id="IPR003121">
    <property type="entry name" value="SWIB_MDM2_domain"/>
</dbReference>
<dbReference type="CDD" id="cd21156">
    <property type="entry name" value="PUA_eIF2d-like"/>
    <property type="match status" value="1"/>
</dbReference>
<dbReference type="PROSITE" id="PS50890">
    <property type="entry name" value="PUA"/>
    <property type="match status" value="1"/>
</dbReference>
<protein>
    <recommendedName>
        <fullName evidence="7">Ligatin</fullName>
    </recommendedName>
</protein>
<dbReference type="SUPFAM" id="SSF55159">
    <property type="entry name" value="eIF1-like"/>
    <property type="match status" value="1"/>
</dbReference>
<dbReference type="AlphaFoldDB" id="A0A9W8M1E6"/>
<dbReference type="InterPro" id="IPR039757">
    <property type="entry name" value="EIF2D"/>
</dbReference>
<dbReference type="InterPro" id="IPR041366">
    <property type="entry name" value="Pre-PUA"/>
</dbReference>
<dbReference type="InterPro" id="IPR036877">
    <property type="entry name" value="SUI1_dom_sf"/>
</dbReference>
<sequence length="577" mass="63934">MFKKPYQTKTQSALRSSACRHLIQESKEKFPQAWCSKEENSADTESPVPSKLQAAKFISHVGDKGEIFLNESGEPLWFRTEPPGAKTQLLVPTVYTQWKFPNMLPILWTWQPVVEKLIGGADLMIPGLIVPKSGLPELKQGSLVAVCCPGSKAAQAIGVLILDTRDIHKVAGAKGKAVLIVHTYKDCLWDAGNKQELPEISVETPASEETNDMQQDEEAAAENPETLTAAPKENSETAATVPNDKPDISPSEMDDLLLMALKQVMATTLDQKHASGLLPISASLLYSTYMIPNAPYGFELDIKKSNYKKLVKFLKAVEKQGLLKLKDIRGELHIKSLNWQHASMANYQPYTVKSKPATKESGSSQQAKPKAKAQSIQITELLKPTPALKPLFEDVKADQTYYTRQQARSVLESYIQAHDLVDQQNRRFIKLDHILCDGLLAKDEYSKLNTFPRDKLQARLQEKMTLYTQLELPNTTPTIKLGYPSKIDIVCEKKMGNKVVTRAAGLEVYGIDPANMAKELRTMCASSTTLDPVPGKKNAMSVLVQGHQVKAVTKLLEKHGLSADMLKVTDRSGKSKK</sequence>
<feature type="compositionally biased region" description="Acidic residues" evidence="2">
    <location>
        <begin position="209"/>
        <end position="220"/>
    </location>
</feature>
<dbReference type="Pfam" id="PF17832">
    <property type="entry name" value="Pre-PUA"/>
    <property type="match status" value="1"/>
</dbReference>
<feature type="domain" description="DM2" evidence="4">
    <location>
        <begin position="380"/>
        <end position="463"/>
    </location>
</feature>
<dbReference type="InterPro" id="IPR001950">
    <property type="entry name" value="SUI1"/>
</dbReference>
<dbReference type="Gene3D" id="3.30.780.10">
    <property type="entry name" value="SUI1-like domain"/>
    <property type="match status" value="1"/>
</dbReference>
<dbReference type="Pfam" id="PF01253">
    <property type="entry name" value="SUI1"/>
    <property type="match status" value="1"/>
</dbReference>
<dbReference type="PANTHER" id="PTHR12217:SF4">
    <property type="entry name" value="EUKARYOTIC TRANSLATION INITIATION FACTOR 2D"/>
    <property type="match status" value="1"/>
</dbReference>
<feature type="region of interest" description="Disordered" evidence="2">
    <location>
        <begin position="204"/>
        <end position="248"/>
    </location>
</feature>
<keyword evidence="6" id="KW-1185">Reference proteome</keyword>
<dbReference type="InterPro" id="IPR015947">
    <property type="entry name" value="PUA-like_sf"/>
</dbReference>
<evidence type="ECO:0000259" key="4">
    <source>
        <dbReference type="PROSITE" id="PS51925"/>
    </source>
</evidence>
<evidence type="ECO:0000313" key="5">
    <source>
        <dbReference type="EMBL" id="KAJ2852365.1"/>
    </source>
</evidence>
<evidence type="ECO:0000259" key="3">
    <source>
        <dbReference type="PROSITE" id="PS50296"/>
    </source>
</evidence>
<dbReference type="Gene3D" id="3.10.400.20">
    <property type="match status" value="1"/>
</dbReference>
<dbReference type="InterPro" id="IPR036885">
    <property type="entry name" value="SWIB_MDM2_dom_sf"/>
</dbReference>
<organism evidence="5 6">
    <name type="scientific">Coemansia brasiliensis</name>
    <dbReference type="NCBI Taxonomy" id="2650707"/>
    <lineage>
        <taxon>Eukaryota</taxon>
        <taxon>Fungi</taxon>
        <taxon>Fungi incertae sedis</taxon>
        <taxon>Zoopagomycota</taxon>
        <taxon>Kickxellomycotina</taxon>
        <taxon>Kickxellomycetes</taxon>
        <taxon>Kickxellales</taxon>
        <taxon>Kickxellaceae</taxon>
        <taxon>Coemansia</taxon>
    </lineage>
</organism>
<dbReference type="GO" id="GO:0001731">
    <property type="term" value="P:formation of translation preinitiation complex"/>
    <property type="evidence" value="ECO:0007669"/>
    <property type="project" value="InterPro"/>
</dbReference>
<name>A0A9W8M1E6_9FUNG</name>
<feature type="domain" description="SUI1" evidence="3">
    <location>
        <begin position="487"/>
        <end position="560"/>
    </location>
</feature>
<dbReference type="EMBL" id="JANBUW010000003">
    <property type="protein sequence ID" value="KAJ2852365.1"/>
    <property type="molecule type" value="Genomic_DNA"/>
</dbReference>
<dbReference type="PANTHER" id="PTHR12217">
    <property type="entry name" value="EUKARYOTIC TRANSLATION INITIATION FACTOR 2D"/>
    <property type="match status" value="1"/>
</dbReference>
<dbReference type="PROSITE" id="PS51925">
    <property type="entry name" value="SWIB_MDM2"/>
    <property type="match status" value="1"/>
</dbReference>
<evidence type="ECO:0000313" key="6">
    <source>
        <dbReference type="Proteomes" id="UP001139887"/>
    </source>
</evidence>
<dbReference type="InterPro" id="IPR039759">
    <property type="entry name" value="eIF2D_SUI1"/>
</dbReference>
<dbReference type="OrthoDB" id="199771at2759"/>
<dbReference type="Pfam" id="PF25304">
    <property type="entry name" value="WHD_eIF2D"/>
    <property type="match status" value="1"/>
</dbReference>
<dbReference type="Pfam" id="PF26291">
    <property type="entry name" value="SWIB_eIF2D"/>
    <property type="match status" value="1"/>
</dbReference>
<reference evidence="5" key="1">
    <citation type="submission" date="2022-07" db="EMBL/GenBank/DDBJ databases">
        <title>Phylogenomic reconstructions and comparative analyses of Kickxellomycotina fungi.</title>
        <authorList>
            <person name="Reynolds N.K."/>
            <person name="Stajich J.E."/>
            <person name="Barry K."/>
            <person name="Grigoriev I.V."/>
            <person name="Crous P."/>
            <person name="Smith M.E."/>
        </authorList>
    </citation>
    <scope>NUCLEOTIDE SEQUENCE</scope>
    <source>
        <strain evidence="5">NRRL 1566</strain>
    </source>
</reference>
<dbReference type="Proteomes" id="UP001139887">
    <property type="component" value="Unassembled WGS sequence"/>
</dbReference>
<evidence type="ECO:0000256" key="1">
    <source>
        <dbReference type="ARBA" id="ARBA00010359"/>
    </source>
</evidence>
<dbReference type="Pfam" id="PF26292">
    <property type="entry name" value="PUA_elF2D"/>
    <property type="match status" value="1"/>
</dbReference>
<dbReference type="SUPFAM" id="SSF88697">
    <property type="entry name" value="PUA domain-like"/>
    <property type="match status" value="1"/>
</dbReference>
<evidence type="ECO:0000256" key="2">
    <source>
        <dbReference type="SAM" id="MobiDB-lite"/>
    </source>
</evidence>
<proteinExistence type="inferred from homology"/>
<dbReference type="CDD" id="cd11608">
    <property type="entry name" value="eIF2D_C"/>
    <property type="match status" value="1"/>
</dbReference>
<dbReference type="FunFam" id="3.30.780.10:FF:000008">
    <property type="entry name" value="eukaryotic translation initiation factor 2D"/>
    <property type="match status" value="1"/>
</dbReference>
<evidence type="ECO:0008006" key="7">
    <source>
        <dbReference type="Google" id="ProtNLM"/>
    </source>
</evidence>
<comment type="caution">
    <text evidence="5">The sequence shown here is derived from an EMBL/GenBank/DDBJ whole genome shotgun (WGS) entry which is preliminary data.</text>
</comment>
<comment type="similarity">
    <text evidence="1">Belongs to the eIF2D family.</text>
</comment>
<dbReference type="InterPro" id="IPR048248">
    <property type="entry name" value="PUA_eIF2d-like"/>
</dbReference>
<accession>A0A9W8M1E6</accession>
<dbReference type="SUPFAM" id="SSF47592">
    <property type="entry name" value="SWIB/MDM2 domain"/>
    <property type="match status" value="1"/>
</dbReference>